<dbReference type="InParanoid" id="A0A0C3H7L6"/>
<keyword evidence="2" id="KW-1185">Reference proteome</keyword>
<dbReference type="HOGENOM" id="CLU_1758843_0_0_1"/>
<evidence type="ECO:0000313" key="1">
    <source>
        <dbReference type="EMBL" id="KIM98426.1"/>
    </source>
</evidence>
<proteinExistence type="predicted"/>
<dbReference type="EMBL" id="KN832880">
    <property type="protein sequence ID" value="KIM98426.1"/>
    <property type="molecule type" value="Genomic_DNA"/>
</dbReference>
<evidence type="ECO:0000313" key="2">
    <source>
        <dbReference type="Proteomes" id="UP000054321"/>
    </source>
</evidence>
<sequence length="139" mass="15453">MCGDSHLPPTPSLGDAVAVIRLQPQLGAITSMPESSWRLQLSNRLVTEEEDNTKLMYEAKPDWWCDDVKLRIHLYGTPSNTREPQNPVLQEMPIRFAKSNSSSVGRKLELHVGEDGVIGRMMSVEVEGRVIGEGVIGRL</sequence>
<dbReference type="STRING" id="913774.A0A0C3H7L6"/>
<dbReference type="OrthoDB" id="4158189at2759"/>
<organism evidence="1 2">
    <name type="scientific">Oidiodendron maius (strain Zn)</name>
    <dbReference type="NCBI Taxonomy" id="913774"/>
    <lineage>
        <taxon>Eukaryota</taxon>
        <taxon>Fungi</taxon>
        <taxon>Dikarya</taxon>
        <taxon>Ascomycota</taxon>
        <taxon>Pezizomycotina</taxon>
        <taxon>Leotiomycetes</taxon>
        <taxon>Leotiomycetes incertae sedis</taxon>
        <taxon>Myxotrichaceae</taxon>
        <taxon>Oidiodendron</taxon>
    </lineage>
</organism>
<gene>
    <name evidence="1" type="ORF">OIDMADRAFT_20077</name>
</gene>
<reference evidence="2" key="2">
    <citation type="submission" date="2015-01" db="EMBL/GenBank/DDBJ databases">
        <title>Evolutionary Origins and Diversification of the Mycorrhizal Mutualists.</title>
        <authorList>
            <consortium name="DOE Joint Genome Institute"/>
            <consortium name="Mycorrhizal Genomics Consortium"/>
            <person name="Kohler A."/>
            <person name="Kuo A."/>
            <person name="Nagy L.G."/>
            <person name="Floudas D."/>
            <person name="Copeland A."/>
            <person name="Barry K.W."/>
            <person name="Cichocki N."/>
            <person name="Veneault-Fourrey C."/>
            <person name="LaButti K."/>
            <person name="Lindquist E.A."/>
            <person name="Lipzen A."/>
            <person name="Lundell T."/>
            <person name="Morin E."/>
            <person name="Murat C."/>
            <person name="Riley R."/>
            <person name="Ohm R."/>
            <person name="Sun H."/>
            <person name="Tunlid A."/>
            <person name="Henrissat B."/>
            <person name="Grigoriev I.V."/>
            <person name="Hibbett D.S."/>
            <person name="Martin F."/>
        </authorList>
    </citation>
    <scope>NUCLEOTIDE SEQUENCE [LARGE SCALE GENOMIC DNA]</scope>
    <source>
        <strain evidence="2">Zn</strain>
    </source>
</reference>
<protein>
    <recommendedName>
        <fullName evidence="3">C2 domain-containing protein</fullName>
    </recommendedName>
</protein>
<reference evidence="1 2" key="1">
    <citation type="submission" date="2014-04" db="EMBL/GenBank/DDBJ databases">
        <authorList>
            <consortium name="DOE Joint Genome Institute"/>
            <person name="Kuo A."/>
            <person name="Martino E."/>
            <person name="Perotto S."/>
            <person name="Kohler A."/>
            <person name="Nagy L.G."/>
            <person name="Floudas D."/>
            <person name="Copeland A."/>
            <person name="Barry K.W."/>
            <person name="Cichocki N."/>
            <person name="Veneault-Fourrey C."/>
            <person name="LaButti K."/>
            <person name="Lindquist E.A."/>
            <person name="Lipzen A."/>
            <person name="Lundell T."/>
            <person name="Morin E."/>
            <person name="Murat C."/>
            <person name="Sun H."/>
            <person name="Tunlid A."/>
            <person name="Henrissat B."/>
            <person name="Grigoriev I.V."/>
            <person name="Hibbett D.S."/>
            <person name="Martin F."/>
            <person name="Nordberg H.P."/>
            <person name="Cantor M.N."/>
            <person name="Hua S.X."/>
        </authorList>
    </citation>
    <scope>NUCLEOTIDE SEQUENCE [LARGE SCALE GENOMIC DNA]</scope>
    <source>
        <strain evidence="1 2">Zn</strain>
    </source>
</reference>
<dbReference type="AlphaFoldDB" id="A0A0C3H7L6"/>
<evidence type="ECO:0008006" key="3">
    <source>
        <dbReference type="Google" id="ProtNLM"/>
    </source>
</evidence>
<accession>A0A0C3H7L6</accession>
<name>A0A0C3H7L6_OIDMZ</name>
<dbReference type="Proteomes" id="UP000054321">
    <property type="component" value="Unassembled WGS sequence"/>
</dbReference>